<dbReference type="PANTHER" id="PTHR11328:SF24">
    <property type="entry name" value="MAJOR FACILITATOR SUPERFAMILY (MFS) PROFILE DOMAIN-CONTAINING PROTEIN"/>
    <property type="match status" value="1"/>
</dbReference>
<reference evidence="3 4" key="1">
    <citation type="submission" date="2014-09" db="EMBL/GenBank/DDBJ databases">
        <authorList>
            <person name="Chan K.-G."/>
        </authorList>
    </citation>
    <scope>NUCLEOTIDE SEQUENCE [LARGE SCALE GENOMIC DNA]</scope>
    <source>
        <strain evidence="3 4">ND04</strain>
    </source>
</reference>
<keyword evidence="2" id="KW-0812">Transmembrane</keyword>
<evidence type="ECO:0000256" key="2">
    <source>
        <dbReference type="SAM" id="Phobius"/>
    </source>
</evidence>
<evidence type="ECO:0000313" key="4">
    <source>
        <dbReference type="Proteomes" id="UP000029495"/>
    </source>
</evidence>
<dbReference type="SUPFAM" id="SSF103473">
    <property type="entry name" value="MFS general substrate transporter"/>
    <property type="match status" value="1"/>
</dbReference>
<feature type="transmembrane region" description="Helical" evidence="2">
    <location>
        <begin position="152"/>
        <end position="174"/>
    </location>
</feature>
<dbReference type="RefSeq" id="WP_038648033.1">
    <property type="nucleotide sequence ID" value="NZ_CP009454.1"/>
</dbReference>
<feature type="transmembrane region" description="Helical" evidence="2">
    <location>
        <begin position="89"/>
        <end position="106"/>
    </location>
</feature>
<organism evidence="3 4">
    <name type="scientific">Pantoea rwandensis</name>
    <dbReference type="NCBI Taxonomy" id="1076550"/>
    <lineage>
        <taxon>Bacteria</taxon>
        <taxon>Pseudomonadati</taxon>
        <taxon>Pseudomonadota</taxon>
        <taxon>Gammaproteobacteria</taxon>
        <taxon>Enterobacterales</taxon>
        <taxon>Erwiniaceae</taxon>
        <taxon>Pantoea</taxon>
    </lineage>
</organism>
<accession>A0ABM5RLX0</accession>
<feature type="transmembrane region" description="Helical" evidence="2">
    <location>
        <begin position="180"/>
        <end position="203"/>
    </location>
</feature>
<feature type="transmembrane region" description="Helical" evidence="2">
    <location>
        <begin position="429"/>
        <end position="449"/>
    </location>
</feature>
<protein>
    <submittedName>
        <fullName evidence="3">Major facilitator transporter</fullName>
    </submittedName>
</protein>
<dbReference type="Proteomes" id="UP000029495">
    <property type="component" value="Chromosome"/>
</dbReference>
<evidence type="ECO:0000256" key="1">
    <source>
        <dbReference type="ARBA" id="ARBA00009617"/>
    </source>
</evidence>
<feature type="transmembrane region" description="Helical" evidence="2">
    <location>
        <begin position="12"/>
        <end position="39"/>
    </location>
</feature>
<feature type="transmembrane region" description="Helical" evidence="2">
    <location>
        <begin position="45"/>
        <end position="68"/>
    </location>
</feature>
<name>A0ABM5RLX0_9GAMM</name>
<dbReference type="PANTHER" id="PTHR11328">
    <property type="entry name" value="MAJOR FACILITATOR SUPERFAMILY DOMAIN-CONTAINING PROTEIN"/>
    <property type="match status" value="1"/>
</dbReference>
<evidence type="ECO:0000313" key="3">
    <source>
        <dbReference type="EMBL" id="AIR86929.1"/>
    </source>
</evidence>
<comment type="similarity">
    <text evidence="1">Belongs to the sodium:galactoside symporter (TC 2.A.2) family.</text>
</comment>
<feature type="transmembrane region" description="Helical" evidence="2">
    <location>
        <begin position="318"/>
        <end position="337"/>
    </location>
</feature>
<feature type="transmembrane region" description="Helical" evidence="2">
    <location>
        <begin position="343"/>
        <end position="364"/>
    </location>
</feature>
<dbReference type="EMBL" id="CP009454">
    <property type="protein sequence ID" value="AIR86929.1"/>
    <property type="molecule type" value="Genomic_DNA"/>
</dbReference>
<dbReference type="InterPro" id="IPR039672">
    <property type="entry name" value="MFS_2"/>
</dbReference>
<feature type="transmembrane region" description="Helical" evidence="2">
    <location>
        <begin position="385"/>
        <end position="409"/>
    </location>
</feature>
<dbReference type="InterPro" id="IPR036259">
    <property type="entry name" value="MFS_trans_sf"/>
</dbReference>
<keyword evidence="4" id="KW-1185">Reference proteome</keyword>
<dbReference type="CDD" id="cd17332">
    <property type="entry name" value="MFS_MelB_like"/>
    <property type="match status" value="1"/>
</dbReference>
<gene>
    <name evidence="3" type="ORF">LH22_16185</name>
</gene>
<keyword evidence="2" id="KW-0472">Membrane</keyword>
<dbReference type="Gene3D" id="1.20.1250.20">
    <property type="entry name" value="MFS general substrate transporter like domains"/>
    <property type="match status" value="1"/>
</dbReference>
<feature type="transmembrane region" description="Helical" evidence="2">
    <location>
        <begin position="285"/>
        <end position="306"/>
    </location>
</feature>
<keyword evidence="2" id="KW-1133">Transmembrane helix</keyword>
<feature type="transmembrane region" description="Helical" evidence="2">
    <location>
        <begin position="112"/>
        <end position="132"/>
    </location>
</feature>
<dbReference type="Pfam" id="PF13347">
    <property type="entry name" value="MFS_2"/>
    <property type="match status" value="1"/>
</dbReference>
<feature type="transmembrane region" description="Helical" evidence="2">
    <location>
        <begin position="251"/>
        <end position="273"/>
    </location>
</feature>
<proteinExistence type="inferred from homology"/>
<sequence length="520" mass="58497">MVKPTERRVGYGVAIGYGLTDLFGGGAFAVIGTWLLFFYTTYCGLSVFEAGSIFAIARVIDAILSPIMGYITDNFGNTWLGRKFGRRRFFLLISSPLMLLYGALWVTDMGYWYYLGTYLTIELLSAMVLVPWETLSSEMTNRFSERTRLSGVRLMFSALGSFLAVSVPGVIMTYTGKDNAITYTLTGIIFSVIYCVAVFITWLTTWEAKDIQPEEDVAQHSARQGSLKAHLKYLFVDLASSFKIRAFRQHLLIYICSFTAMDAFLAVFTYFVIYGLKQDASLASLLLSNMMFMSIPGTFIFMMLLGRFNMTPSNALRISYLSIVVIFLFLFAVYLWQWQVPTLLFSAVFVFLGIVRAGLFYIPWNIYSFIPDIDEMVTCKRREGIFAGVMVLTRKSSVAIAIFMIGIVLQESGFVKGNGAQPESAIHAIVGLMVFVTTALLVASFWLTFKFKLTQRSHKLLIKEVARRKLGGTARGCDAETRVVIKDLTGYEYDEVWGATRHTTARDTTIESELKLKGRP</sequence>